<dbReference type="CDD" id="cd06261">
    <property type="entry name" value="TM_PBP2"/>
    <property type="match status" value="1"/>
</dbReference>
<dbReference type="PANTHER" id="PTHR32243">
    <property type="entry name" value="MALTOSE TRANSPORT SYSTEM PERMEASE-RELATED"/>
    <property type="match status" value="1"/>
</dbReference>
<evidence type="ECO:0000313" key="9">
    <source>
        <dbReference type="EMBL" id="QDZ16243.1"/>
    </source>
</evidence>
<sequence>MSTETSTELIGELRVGVNAGKRRTLGELGERGKWWRLLGIVIITALILVPIVAVVILSLTPSLGSKATGLTLENYGDVFAQTSVGTWLGNSLLVAAVTVVAAVVIAAPAGYVLSRGRNRLVSSYALILFIVQSLPVVTAVIPLFFLFSKLGLVDNLVGVMIIYTGSTMSVACWMMAAYFDSIPITLEEAAWIDGASVFGSFTRVVLRNSLPGILSTAIFSFLLAWNDYLIALVFLRSDENYTLPIGLNTFFQQNQTNWGLVMAVAVIMMLPPIIVFAVLNRFFSVGGIGGSLAGR</sequence>
<feature type="transmembrane region" description="Helical" evidence="7">
    <location>
        <begin position="159"/>
        <end position="179"/>
    </location>
</feature>
<dbReference type="SUPFAM" id="SSF161098">
    <property type="entry name" value="MetI-like"/>
    <property type="match status" value="1"/>
</dbReference>
<feature type="transmembrane region" description="Helical" evidence="7">
    <location>
        <begin position="255"/>
        <end position="279"/>
    </location>
</feature>
<dbReference type="EMBL" id="CP042305">
    <property type="protein sequence ID" value="QDZ16243.1"/>
    <property type="molecule type" value="Genomic_DNA"/>
</dbReference>
<dbReference type="AlphaFoldDB" id="A0A5B8M742"/>
<evidence type="ECO:0000256" key="2">
    <source>
        <dbReference type="ARBA" id="ARBA00022448"/>
    </source>
</evidence>
<evidence type="ECO:0000259" key="8">
    <source>
        <dbReference type="PROSITE" id="PS50928"/>
    </source>
</evidence>
<keyword evidence="6 7" id="KW-0472">Membrane</keyword>
<evidence type="ECO:0000256" key="4">
    <source>
        <dbReference type="ARBA" id="ARBA00022692"/>
    </source>
</evidence>
<keyword evidence="10" id="KW-1185">Reference proteome</keyword>
<evidence type="ECO:0000256" key="7">
    <source>
        <dbReference type="RuleBase" id="RU363032"/>
    </source>
</evidence>
<dbReference type="RefSeq" id="WP_146322247.1">
    <property type="nucleotide sequence ID" value="NZ_CP042305.1"/>
</dbReference>
<dbReference type="InterPro" id="IPR050901">
    <property type="entry name" value="BP-dep_ABC_trans_perm"/>
</dbReference>
<dbReference type="OrthoDB" id="3228189at2"/>
<protein>
    <submittedName>
        <fullName evidence="9">Carbohydrate ABC transporter permease</fullName>
    </submittedName>
</protein>
<name>A0A5B8M742_9MICO</name>
<dbReference type="PROSITE" id="PS50928">
    <property type="entry name" value="ABC_TM1"/>
    <property type="match status" value="1"/>
</dbReference>
<feature type="transmembrane region" description="Helical" evidence="7">
    <location>
        <begin position="92"/>
        <end position="113"/>
    </location>
</feature>
<feature type="transmembrane region" description="Helical" evidence="7">
    <location>
        <begin position="213"/>
        <end position="235"/>
    </location>
</feature>
<evidence type="ECO:0000256" key="6">
    <source>
        <dbReference type="ARBA" id="ARBA00023136"/>
    </source>
</evidence>
<keyword evidence="2 7" id="KW-0813">Transport</keyword>
<keyword evidence="5 7" id="KW-1133">Transmembrane helix</keyword>
<feature type="transmembrane region" description="Helical" evidence="7">
    <location>
        <begin position="125"/>
        <end position="147"/>
    </location>
</feature>
<dbReference type="InterPro" id="IPR000515">
    <property type="entry name" value="MetI-like"/>
</dbReference>
<feature type="transmembrane region" description="Helical" evidence="7">
    <location>
        <begin position="37"/>
        <end position="59"/>
    </location>
</feature>
<feature type="domain" description="ABC transmembrane type-1" evidence="8">
    <location>
        <begin position="88"/>
        <end position="279"/>
    </location>
</feature>
<dbReference type="Proteomes" id="UP000320216">
    <property type="component" value="Chromosome"/>
</dbReference>
<dbReference type="InterPro" id="IPR035906">
    <property type="entry name" value="MetI-like_sf"/>
</dbReference>
<keyword evidence="4 7" id="KW-0812">Transmembrane</keyword>
<dbReference type="GO" id="GO:0005886">
    <property type="term" value="C:plasma membrane"/>
    <property type="evidence" value="ECO:0007669"/>
    <property type="project" value="UniProtKB-SubCell"/>
</dbReference>
<dbReference type="Gene3D" id="1.10.3720.10">
    <property type="entry name" value="MetI-like"/>
    <property type="match status" value="1"/>
</dbReference>
<keyword evidence="3" id="KW-1003">Cell membrane</keyword>
<dbReference type="GO" id="GO:0055085">
    <property type="term" value="P:transmembrane transport"/>
    <property type="evidence" value="ECO:0007669"/>
    <property type="project" value="InterPro"/>
</dbReference>
<dbReference type="KEGG" id="huw:FPZ11_17075"/>
<comment type="similarity">
    <text evidence="7">Belongs to the binding-protein-dependent transport system permease family.</text>
</comment>
<dbReference type="Pfam" id="PF00528">
    <property type="entry name" value="BPD_transp_1"/>
    <property type="match status" value="1"/>
</dbReference>
<comment type="subcellular location">
    <subcellularLocation>
        <location evidence="1 7">Cell membrane</location>
        <topology evidence="1 7">Multi-pass membrane protein</topology>
    </subcellularLocation>
</comment>
<dbReference type="PANTHER" id="PTHR32243:SF18">
    <property type="entry name" value="INNER MEMBRANE ABC TRANSPORTER PERMEASE PROTEIN YCJP"/>
    <property type="match status" value="1"/>
</dbReference>
<evidence type="ECO:0000256" key="1">
    <source>
        <dbReference type="ARBA" id="ARBA00004651"/>
    </source>
</evidence>
<evidence type="ECO:0000256" key="5">
    <source>
        <dbReference type="ARBA" id="ARBA00022989"/>
    </source>
</evidence>
<gene>
    <name evidence="9" type="ORF">FPZ11_17075</name>
</gene>
<evidence type="ECO:0000256" key="3">
    <source>
        <dbReference type="ARBA" id="ARBA00022475"/>
    </source>
</evidence>
<reference evidence="9 10" key="1">
    <citation type="submission" date="2019-07" db="EMBL/GenBank/DDBJ databases">
        <title>Full genome sequence of Humibacter sp. WJ7-1.</title>
        <authorList>
            <person name="Im W.-T."/>
        </authorList>
    </citation>
    <scope>NUCLEOTIDE SEQUENCE [LARGE SCALE GENOMIC DNA]</scope>
    <source>
        <strain evidence="9 10">WJ7-1</strain>
    </source>
</reference>
<proteinExistence type="inferred from homology"/>
<organism evidence="9 10">
    <name type="scientific">Humibacter ginsenosidimutans</name>
    <dbReference type="NCBI Taxonomy" id="2599293"/>
    <lineage>
        <taxon>Bacteria</taxon>
        <taxon>Bacillati</taxon>
        <taxon>Actinomycetota</taxon>
        <taxon>Actinomycetes</taxon>
        <taxon>Micrococcales</taxon>
        <taxon>Microbacteriaceae</taxon>
        <taxon>Humibacter</taxon>
    </lineage>
</organism>
<accession>A0A5B8M742</accession>
<evidence type="ECO:0000313" key="10">
    <source>
        <dbReference type="Proteomes" id="UP000320216"/>
    </source>
</evidence>